<dbReference type="Proteomes" id="UP001159363">
    <property type="component" value="Chromosome 13"/>
</dbReference>
<proteinExistence type="predicted"/>
<feature type="region of interest" description="Disordered" evidence="1">
    <location>
        <begin position="244"/>
        <end position="302"/>
    </location>
</feature>
<feature type="compositionally biased region" description="Polar residues" evidence="1">
    <location>
        <begin position="486"/>
        <end position="496"/>
    </location>
</feature>
<sequence length="579" mass="64524">MEQRCECKGEGKREVPEKTHRPATSYSTISTCRDGSFDWAHPLADWLRGIVGTSLVCDWLLRCREKIPFGYAAGWPVLSYSFHQPSRLLESAILFDIHLVLCRLLVAAIFFCHLRLEAAILFVVPSAASALAAIFDSHIRHQSGYYAVARRLDWPVQSPDLNPIEHLWDELYRRERARQERTKSIAQLMEWLQEELRRIPMDVLQTLVGSMPDRLAAVIAARGTCLATQNTLQYRGETTDCAAKSSRTRQQYGPTVRQHEPMGNVSTTLSSQPDTRAAQPVVVRSRSSSRPTILDRTPSRRGSGLYRVAQRGSGRYIAAQPSVPSARDQHTFQRPLLLSSPGPRMLQRMGDQRDVADSRCAPPRLVREWFAFVTGHHTSQTRVTHTHAHARPAAQALICLATRQLRERDLEQQVLHGFFFPRSRPKSTGTIRTTLPRPSSAPSPLNAVLSTCVLVLVSEVLRADKGEASAGTQGQGKWKIPEKTRPPSSSSNTIPTCENPGVTRPGIEPGSSWWEASRLTIKSLLPLSPLLNPIGKYNMARTLHTSSDRALRLMAMCALDASSIMILIALALLYLLCGK</sequence>
<feature type="region of interest" description="Disordered" evidence="1">
    <location>
        <begin position="467"/>
        <end position="502"/>
    </location>
</feature>
<accession>A0ABQ9G9U3</accession>
<evidence type="ECO:0008006" key="5">
    <source>
        <dbReference type="Google" id="ProtNLM"/>
    </source>
</evidence>
<gene>
    <name evidence="3" type="ORF">PR048_030769</name>
</gene>
<keyword evidence="4" id="KW-1185">Reference proteome</keyword>
<evidence type="ECO:0000256" key="2">
    <source>
        <dbReference type="SAM" id="Phobius"/>
    </source>
</evidence>
<dbReference type="InterPro" id="IPR036397">
    <property type="entry name" value="RNaseH_sf"/>
</dbReference>
<evidence type="ECO:0000256" key="1">
    <source>
        <dbReference type="SAM" id="MobiDB-lite"/>
    </source>
</evidence>
<dbReference type="Gene3D" id="3.30.420.10">
    <property type="entry name" value="Ribonuclease H-like superfamily/Ribonuclease H"/>
    <property type="match status" value="1"/>
</dbReference>
<dbReference type="EMBL" id="JARBHB010000014">
    <property type="protein sequence ID" value="KAJ8869197.1"/>
    <property type="molecule type" value="Genomic_DNA"/>
</dbReference>
<feature type="compositionally biased region" description="Low complexity" evidence="1">
    <location>
        <begin position="281"/>
        <end position="290"/>
    </location>
</feature>
<keyword evidence="2" id="KW-0812">Transmembrane</keyword>
<organism evidence="3 4">
    <name type="scientific">Dryococelus australis</name>
    <dbReference type="NCBI Taxonomy" id="614101"/>
    <lineage>
        <taxon>Eukaryota</taxon>
        <taxon>Metazoa</taxon>
        <taxon>Ecdysozoa</taxon>
        <taxon>Arthropoda</taxon>
        <taxon>Hexapoda</taxon>
        <taxon>Insecta</taxon>
        <taxon>Pterygota</taxon>
        <taxon>Neoptera</taxon>
        <taxon>Polyneoptera</taxon>
        <taxon>Phasmatodea</taxon>
        <taxon>Verophasmatodea</taxon>
        <taxon>Anareolatae</taxon>
        <taxon>Phasmatidae</taxon>
        <taxon>Eurycanthinae</taxon>
        <taxon>Dryococelus</taxon>
    </lineage>
</organism>
<comment type="caution">
    <text evidence="3">The sequence shown here is derived from an EMBL/GenBank/DDBJ whole genome shotgun (WGS) entry which is preliminary data.</text>
</comment>
<evidence type="ECO:0000313" key="4">
    <source>
        <dbReference type="Proteomes" id="UP001159363"/>
    </source>
</evidence>
<protein>
    <recommendedName>
        <fullName evidence="5">Tc1-like transposase DDE domain-containing protein</fullName>
    </recommendedName>
</protein>
<keyword evidence="2" id="KW-0472">Membrane</keyword>
<reference evidence="3 4" key="1">
    <citation type="submission" date="2023-02" db="EMBL/GenBank/DDBJ databases">
        <title>LHISI_Scaffold_Assembly.</title>
        <authorList>
            <person name="Stuart O.P."/>
            <person name="Cleave R."/>
            <person name="Magrath M.J.L."/>
            <person name="Mikheyev A.S."/>
        </authorList>
    </citation>
    <scope>NUCLEOTIDE SEQUENCE [LARGE SCALE GENOMIC DNA]</scope>
    <source>
        <strain evidence="3">Daus_M_001</strain>
        <tissue evidence="3">Leg muscle</tissue>
    </source>
</reference>
<name>A0ABQ9G9U3_9NEOP</name>
<evidence type="ECO:0000313" key="3">
    <source>
        <dbReference type="EMBL" id="KAJ8869197.1"/>
    </source>
</evidence>
<feature type="transmembrane region" description="Helical" evidence="2">
    <location>
        <begin position="553"/>
        <end position="576"/>
    </location>
</feature>
<keyword evidence="2" id="KW-1133">Transmembrane helix</keyword>
<feature type="compositionally biased region" description="Polar residues" evidence="1">
    <location>
        <begin position="264"/>
        <end position="274"/>
    </location>
</feature>